<sequence>MVNLAETTLTGVSAFFAVVETQIIIKREWRVYGNESVLTEFK</sequence>
<accession>A0A5B7XY00</accession>
<dbReference type="EMBL" id="CP031198">
    <property type="protein sequence ID" value="QCZ52682.1"/>
    <property type="molecule type" value="Genomic_DNA"/>
</dbReference>
<evidence type="ECO:0000313" key="2">
    <source>
        <dbReference type="Proteomes" id="UP000307074"/>
    </source>
</evidence>
<protein>
    <submittedName>
        <fullName evidence="1">Uncharacterized protein</fullName>
    </submittedName>
</protein>
<dbReference type="AlphaFoldDB" id="A0A5B7XY00"/>
<organism evidence="1 2">
    <name type="scientific">Levilactobacillus brevis</name>
    <name type="common">Lactobacillus brevis</name>
    <dbReference type="NCBI Taxonomy" id="1580"/>
    <lineage>
        <taxon>Bacteria</taxon>
        <taxon>Bacillati</taxon>
        <taxon>Bacillota</taxon>
        <taxon>Bacilli</taxon>
        <taxon>Lactobacillales</taxon>
        <taxon>Lactobacillaceae</taxon>
        <taxon>Levilactobacillus</taxon>
    </lineage>
</organism>
<dbReference type="Proteomes" id="UP000307074">
    <property type="component" value="Chromosome"/>
</dbReference>
<reference evidence="1 2" key="1">
    <citation type="submission" date="2018-07" db="EMBL/GenBank/DDBJ databases">
        <authorList>
            <person name="Feyereisen M."/>
        </authorList>
    </citation>
    <scope>NUCLEOTIDE SEQUENCE [LARGE SCALE GENOMIC DNA]</scope>
    <source>
        <strain evidence="1 2">UCCLBBS449</strain>
    </source>
</reference>
<evidence type="ECO:0000313" key="1">
    <source>
        <dbReference type="EMBL" id="QCZ52682.1"/>
    </source>
</evidence>
<name>A0A5B7XY00_LEVBR</name>
<gene>
    <name evidence="1" type="ORF">UCCLBBS449_0710</name>
</gene>
<proteinExistence type="predicted"/>